<evidence type="ECO:0000256" key="2">
    <source>
        <dbReference type="ARBA" id="ARBA00023136"/>
    </source>
</evidence>
<dbReference type="InterPro" id="IPR006665">
    <property type="entry name" value="OmpA-like"/>
</dbReference>
<dbReference type="Proteomes" id="UP000198885">
    <property type="component" value="Unassembled WGS sequence"/>
</dbReference>
<sequence length="218" mass="22323">MTKKPVLFAAVAGALVLSGCADPRFQQGGDLERTGQGALAGAVTGGILGAATAGDDRGKSAAIGAALGAAGGAAIGNVLDRQARELRNDFDNSAIDVVNNGDQLLVRMPQDILFATDSASVNSTLRSDLGVLAGSLNRYPNSVVQVVGHTDNTGSAAYNQTLSERRAQSVVSILNQNGVSAGRLQAIGRGEDEPIASNLTDSGRAQNRRVDIIIRPTT</sequence>
<keyword evidence="3" id="KW-0998">Cell outer membrane</keyword>
<dbReference type="InterPro" id="IPR039567">
    <property type="entry name" value="Gly-zipper"/>
</dbReference>
<accession>A0A1H9QZ96</accession>
<protein>
    <submittedName>
        <fullName evidence="6">Outer membrane protein OmpA</fullName>
    </submittedName>
</protein>
<keyword evidence="2 4" id="KW-0472">Membrane</keyword>
<dbReference type="EMBL" id="FOGU01000002">
    <property type="protein sequence ID" value="SER65931.1"/>
    <property type="molecule type" value="Genomic_DNA"/>
</dbReference>
<dbReference type="Pfam" id="PF13488">
    <property type="entry name" value="Gly-zipper_Omp"/>
    <property type="match status" value="1"/>
</dbReference>
<dbReference type="PRINTS" id="PR01023">
    <property type="entry name" value="NAFLGMOTY"/>
</dbReference>
<dbReference type="SUPFAM" id="SSF103088">
    <property type="entry name" value="OmpA-like"/>
    <property type="match status" value="1"/>
</dbReference>
<dbReference type="InterPro" id="IPR006690">
    <property type="entry name" value="OMPA-like_CS"/>
</dbReference>
<keyword evidence="7" id="KW-1185">Reference proteome</keyword>
<dbReference type="PANTHER" id="PTHR30329">
    <property type="entry name" value="STATOR ELEMENT OF FLAGELLAR MOTOR COMPLEX"/>
    <property type="match status" value="1"/>
</dbReference>
<evidence type="ECO:0000256" key="3">
    <source>
        <dbReference type="ARBA" id="ARBA00023237"/>
    </source>
</evidence>
<dbReference type="GO" id="GO:0009279">
    <property type="term" value="C:cell outer membrane"/>
    <property type="evidence" value="ECO:0007669"/>
    <property type="project" value="UniProtKB-SubCell"/>
</dbReference>
<dbReference type="PROSITE" id="PS51257">
    <property type="entry name" value="PROKAR_LIPOPROTEIN"/>
    <property type="match status" value="1"/>
</dbReference>
<dbReference type="RefSeq" id="WP_092688429.1">
    <property type="nucleotide sequence ID" value="NZ_CBDDGO010000004.1"/>
</dbReference>
<organism evidence="6 7">
    <name type="scientific">Tranquillimonas rosea</name>
    <dbReference type="NCBI Taxonomy" id="641238"/>
    <lineage>
        <taxon>Bacteria</taxon>
        <taxon>Pseudomonadati</taxon>
        <taxon>Pseudomonadota</taxon>
        <taxon>Alphaproteobacteria</taxon>
        <taxon>Rhodobacterales</taxon>
        <taxon>Roseobacteraceae</taxon>
        <taxon>Tranquillimonas</taxon>
    </lineage>
</organism>
<dbReference type="Pfam" id="PF00691">
    <property type="entry name" value="OmpA"/>
    <property type="match status" value="1"/>
</dbReference>
<dbReference type="InterPro" id="IPR036737">
    <property type="entry name" value="OmpA-like_sf"/>
</dbReference>
<dbReference type="PRINTS" id="PR01021">
    <property type="entry name" value="OMPADOMAIN"/>
</dbReference>
<dbReference type="OrthoDB" id="9782229at2"/>
<evidence type="ECO:0000256" key="4">
    <source>
        <dbReference type="PROSITE-ProRule" id="PRU00473"/>
    </source>
</evidence>
<dbReference type="InterPro" id="IPR006664">
    <property type="entry name" value="OMP_bac"/>
</dbReference>
<name>A0A1H9QZ96_9RHOB</name>
<dbReference type="CDD" id="cd07185">
    <property type="entry name" value="OmpA_C-like"/>
    <property type="match status" value="1"/>
</dbReference>
<reference evidence="6 7" key="1">
    <citation type="submission" date="2016-10" db="EMBL/GenBank/DDBJ databases">
        <authorList>
            <person name="de Groot N.N."/>
        </authorList>
    </citation>
    <scope>NUCLEOTIDE SEQUENCE [LARGE SCALE GENOMIC DNA]</scope>
    <source>
        <strain evidence="6 7">DSM 23042</strain>
    </source>
</reference>
<comment type="subcellular location">
    <subcellularLocation>
        <location evidence="1">Cell outer membrane</location>
    </subcellularLocation>
</comment>
<evidence type="ECO:0000313" key="6">
    <source>
        <dbReference type="EMBL" id="SER65931.1"/>
    </source>
</evidence>
<dbReference type="PANTHER" id="PTHR30329:SF21">
    <property type="entry name" value="LIPOPROTEIN YIAD-RELATED"/>
    <property type="match status" value="1"/>
</dbReference>
<dbReference type="PROSITE" id="PS51123">
    <property type="entry name" value="OMPA_2"/>
    <property type="match status" value="1"/>
</dbReference>
<proteinExistence type="predicted"/>
<dbReference type="Gene3D" id="3.30.1330.60">
    <property type="entry name" value="OmpA-like domain"/>
    <property type="match status" value="1"/>
</dbReference>
<evidence type="ECO:0000259" key="5">
    <source>
        <dbReference type="PROSITE" id="PS51123"/>
    </source>
</evidence>
<dbReference type="STRING" id="641238.SAMN04490244_10262"/>
<dbReference type="InterPro" id="IPR050330">
    <property type="entry name" value="Bact_OuterMem_StrucFunc"/>
</dbReference>
<gene>
    <name evidence="6" type="ORF">SAMN04490244_10262</name>
</gene>
<evidence type="ECO:0000256" key="1">
    <source>
        <dbReference type="ARBA" id="ARBA00004442"/>
    </source>
</evidence>
<evidence type="ECO:0000313" key="7">
    <source>
        <dbReference type="Proteomes" id="UP000198885"/>
    </source>
</evidence>
<dbReference type="AlphaFoldDB" id="A0A1H9QZ96"/>
<feature type="domain" description="OmpA-like" evidence="5">
    <location>
        <begin position="101"/>
        <end position="218"/>
    </location>
</feature>
<dbReference type="PROSITE" id="PS01068">
    <property type="entry name" value="OMPA_1"/>
    <property type="match status" value="1"/>
</dbReference>